<comment type="caution">
    <text evidence="2">The sequence shown here is derived from an EMBL/GenBank/DDBJ whole genome shotgun (WGS) entry which is preliminary data.</text>
</comment>
<dbReference type="PANTHER" id="PTHR43792">
    <property type="entry name" value="GNAT FAMILY, PUTATIVE (AFU_ORTHOLOGUE AFUA_3G00765)-RELATED-RELATED"/>
    <property type="match status" value="1"/>
</dbReference>
<sequence length="182" mass="20390">MVFPELKTDRLRLRMIEDGDLERLVQLANSYAIASMLSGMPHPFTEETGRFYIHRGKTNDPESVVLWAIDDGTGLIGCIWAKFEDVTGWTGYWMGEPYWGRGYMSEALRAVLRFGFEQHSIRSFEAGVFADNPASSHLLDKMGFSKVGEETIPSKGRGDTMVPHVRLALPKADFVDLAEAEG</sequence>
<name>A0A1I3VYD9_9HYPH</name>
<dbReference type="InterPro" id="IPR000182">
    <property type="entry name" value="GNAT_dom"/>
</dbReference>
<proteinExistence type="predicted"/>
<dbReference type="EMBL" id="FOSK01000001">
    <property type="protein sequence ID" value="SFK00180.1"/>
    <property type="molecule type" value="Genomic_DNA"/>
</dbReference>
<dbReference type="SUPFAM" id="SSF55729">
    <property type="entry name" value="Acyl-CoA N-acyltransferases (Nat)"/>
    <property type="match status" value="1"/>
</dbReference>
<dbReference type="Proteomes" id="UP000199598">
    <property type="component" value="Unassembled WGS sequence"/>
</dbReference>
<accession>A0A1I3VYD9</accession>
<dbReference type="InterPro" id="IPR051531">
    <property type="entry name" value="N-acetyltransferase"/>
</dbReference>
<dbReference type="InterPro" id="IPR016181">
    <property type="entry name" value="Acyl_CoA_acyltransferase"/>
</dbReference>
<feature type="domain" description="N-acetyltransferase" evidence="1">
    <location>
        <begin position="11"/>
        <end position="172"/>
    </location>
</feature>
<protein>
    <submittedName>
        <fullName evidence="2">Ribosomal-protein-alanine N-acetyltransferase</fullName>
    </submittedName>
</protein>
<evidence type="ECO:0000313" key="2">
    <source>
        <dbReference type="EMBL" id="SFK00180.1"/>
    </source>
</evidence>
<evidence type="ECO:0000259" key="1">
    <source>
        <dbReference type="PROSITE" id="PS51186"/>
    </source>
</evidence>
<keyword evidence="3" id="KW-1185">Reference proteome</keyword>
<evidence type="ECO:0000313" key="3">
    <source>
        <dbReference type="Proteomes" id="UP000199598"/>
    </source>
</evidence>
<dbReference type="Pfam" id="PF13302">
    <property type="entry name" value="Acetyltransf_3"/>
    <property type="match status" value="1"/>
</dbReference>
<dbReference type="PROSITE" id="PS51186">
    <property type="entry name" value="GNAT"/>
    <property type="match status" value="1"/>
</dbReference>
<gene>
    <name evidence="2" type="ORF">SAMN04488518_101699</name>
</gene>
<reference evidence="2 3" key="1">
    <citation type="submission" date="2016-10" db="EMBL/GenBank/DDBJ databases">
        <authorList>
            <person name="Varghese N."/>
            <person name="Submissions S."/>
        </authorList>
    </citation>
    <scope>NUCLEOTIDE SEQUENCE [LARGE SCALE GENOMIC DNA]</scope>
    <source>
        <strain evidence="2 3">DSM 16392</strain>
    </source>
</reference>
<dbReference type="RefSeq" id="WP_093516720.1">
    <property type="nucleotide sequence ID" value="NZ_FOSK01000001.1"/>
</dbReference>
<dbReference type="Gene3D" id="3.40.630.30">
    <property type="match status" value="1"/>
</dbReference>
<organism evidence="2 3">
    <name type="scientific">Pseudovibrio ascidiaceicola</name>
    <dbReference type="NCBI Taxonomy" id="285279"/>
    <lineage>
        <taxon>Bacteria</taxon>
        <taxon>Pseudomonadati</taxon>
        <taxon>Pseudomonadota</taxon>
        <taxon>Alphaproteobacteria</taxon>
        <taxon>Hyphomicrobiales</taxon>
        <taxon>Stappiaceae</taxon>
        <taxon>Pseudovibrio</taxon>
    </lineage>
</organism>